<keyword evidence="3" id="KW-1185">Reference proteome</keyword>
<feature type="compositionally biased region" description="Basic and acidic residues" evidence="1">
    <location>
        <begin position="72"/>
        <end position="87"/>
    </location>
</feature>
<organism evidence="2 3">
    <name type="scientific">Acinetobacter phage APK127v</name>
    <dbReference type="NCBI Taxonomy" id="2936913"/>
    <lineage>
        <taxon>Viruses</taxon>
        <taxon>Duplodnaviria</taxon>
        <taxon>Heunggongvirae</taxon>
        <taxon>Uroviricota</taxon>
        <taxon>Caudoviricetes</taxon>
        <taxon>Autographivirales</taxon>
        <taxon>Autoscriptoviridae</taxon>
        <taxon>Beijerinckvirinae</taxon>
        <taxon>Friunavirus</taxon>
        <taxon>Friunavirus APK127v</taxon>
    </lineage>
</organism>
<sequence length="87" mass="10080">MILLIGLITRAWRKLKMKRKNCVAGQCVQVKKKEQTNGWFQERYRGQFGIIKYLDDDGDVHVEFGDGSQDWGKPHELKKVEGDASQQ</sequence>
<dbReference type="GO" id="GO:0016740">
    <property type="term" value="F:transferase activity"/>
    <property type="evidence" value="ECO:0007669"/>
    <property type="project" value="UniProtKB-KW"/>
</dbReference>
<name>A0A9E7LTR2_9CAUD</name>
<dbReference type="Proteomes" id="UP001056643">
    <property type="component" value="Segment"/>
</dbReference>
<protein>
    <recommendedName>
        <fullName evidence="4">Mind bomb SH3 repeat domain-containing protein</fullName>
    </recommendedName>
</protein>
<reference evidence="2 3" key="1">
    <citation type="submission" date="2022-04" db="EMBL/GenBank/DDBJ databases">
        <authorList>
            <person name="Shneider M.M."/>
            <person name="Timoshina O.Y."/>
            <person name="Shelenkov A.A."/>
            <person name="Mikhailova Y.V."/>
            <person name="Yanushevich Y.G."/>
        </authorList>
    </citation>
    <scope>NUCLEOTIDE SEQUENCE [LARGE SCALE GENOMIC DNA]</scope>
</reference>
<dbReference type="GO" id="GO:0008270">
    <property type="term" value="F:zinc ion binding"/>
    <property type="evidence" value="ECO:0007669"/>
    <property type="project" value="UniProtKB-KW"/>
</dbReference>
<evidence type="ECO:0000313" key="3">
    <source>
        <dbReference type="Proteomes" id="UP001056643"/>
    </source>
</evidence>
<feature type="region of interest" description="Disordered" evidence="1">
    <location>
        <begin position="65"/>
        <end position="87"/>
    </location>
</feature>
<accession>A0A9E7LTR2</accession>
<gene>
    <name evidence="2" type="ORF">APK127v_13</name>
</gene>
<evidence type="ECO:0000256" key="1">
    <source>
        <dbReference type="SAM" id="MobiDB-lite"/>
    </source>
</evidence>
<evidence type="ECO:0000313" key="2">
    <source>
        <dbReference type="EMBL" id="URQ05155.1"/>
    </source>
</evidence>
<evidence type="ECO:0008006" key="4">
    <source>
        <dbReference type="Google" id="ProtNLM"/>
    </source>
</evidence>
<dbReference type="EMBL" id="ON210142">
    <property type="protein sequence ID" value="URQ05155.1"/>
    <property type="molecule type" value="Genomic_DNA"/>
</dbReference>
<proteinExistence type="predicted"/>